<comment type="subcellular location">
    <subcellularLocation>
        <location evidence="1">Membrane</location>
        <topology evidence="1">Single-pass membrane protein</topology>
    </subcellularLocation>
    <subcellularLocation>
        <location evidence="2">Mitochondrion membrane</location>
    </subcellularLocation>
</comment>
<keyword evidence="6" id="KW-0496">Mitochondrion</keyword>
<proteinExistence type="inferred from homology"/>
<evidence type="ECO:0000256" key="4">
    <source>
        <dbReference type="ARBA" id="ARBA00022946"/>
    </source>
</evidence>
<dbReference type="EMBL" id="CAJVPS010000158">
    <property type="protein sequence ID" value="CAG8459121.1"/>
    <property type="molecule type" value="Genomic_DNA"/>
</dbReference>
<dbReference type="Proteomes" id="UP000789508">
    <property type="component" value="Unassembled WGS sequence"/>
</dbReference>
<sequence>MAGPNLELFKFGLYVFFPIATMYYFGHPDFYEKHVKGIKFWPEHTNHPPITKDDLRTEFAKLQAQQNFRKSATTSNEGSATTQQD</sequence>
<evidence type="ECO:0000256" key="5">
    <source>
        <dbReference type="ARBA" id="ARBA00022989"/>
    </source>
</evidence>
<dbReference type="AlphaFoldDB" id="A0A9N8VRS5"/>
<evidence type="ECO:0000256" key="6">
    <source>
        <dbReference type="ARBA" id="ARBA00023128"/>
    </source>
</evidence>
<keyword evidence="5" id="KW-1133">Transmembrane helix</keyword>
<evidence type="ECO:0000256" key="3">
    <source>
        <dbReference type="ARBA" id="ARBA00022692"/>
    </source>
</evidence>
<keyword evidence="11" id="KW-1185">Reference proteome</keyword>
<dbReference type="PANTHER" id="PTHR33968:SF1">
    <property type="entry name" value="PROTEIN PET100 HOMOLOG, MITOCHONDRIAL"/>
    <property type="match status" value="1"/>
</dbReference>
<evidence type="ECO:0000256" key="9">
    <source>
        <dbReference type="SAM" id="MobiDB-lite"/>
    </source>
</evidence>
<dbReference type="PANTHER" id="PTHR33968">
    <property type="entry name" value="PROTEIN PET100 HOMOLOG, MITOCHONDRIAL"/>
    <property type="match status" value="1"/>
</dbReference>
<feature type="region of interest" description="Disordered" evidence="9">
    <location>
        <begin position="65"/>
        <end position="85"/>
    </location>
</feature>
<dbReference type="GO" id="GO:0051082">
    <property type="term" value="F:unfolded protein binding"/>
    <property type="evidence" value="ECO:0007669"/>
    <property type="project" value="TreeGrafter"/>
</dbReference>
<evidence type="ECO:0000256" key="1">
    <source>
        <dbReference type="ARBA" id="ARBA00004167"/>
    </source>
</evidence>
<dbReference type="GO" id="GO:0033617">
    <property type="term" value="P:mitochondrial respiratory chain complex IV assembly"/>
    <property type="evidence" value="ECO:0007669"/>
    <property type="project" value="InterPro"/>
</dbReference>
<dbReference type="OrthoDB" id="18175at2759"/>
<keyword evidence="3" id="KW-0812">Transmembrane</keyword>
<gene>
    <name evidence="10" type="ORF">ALEPTO_LOCUS1441</name>
</gene>
<evidence type="ECO:0000256" key="2">
    <source>
        <dbReference type="ARBA" id="ARBA00004325"/>
    </source>
</evidence>
<evidence type="ECO:0000313" key="11">
    <source>
        <dbReference type="Proteomes" id="UP000789508"/>
    </source>
</evidence>
<dbReference type="InterPro" id="IPR018625">
    <property type="entry name" value="Pet100"/>
</dbReference>
<comment type="caution">
    <text evidence="10">The sequence shown here is derived from an EMBL/GenBank/DDBJ whole genome shotgun (WGS) entry which is preliminary data.</text>
</comment>
<dbReference type="GO" id="GO:0005743">
    <property type="term" value="C:mitochondrial inner membrane"/>
    <property type="evidence" value="ECO:0007669"/>
    <property type="project" value="TreeGrafter"/>
</dbReference>
<protein>
    <submittedName>
        <fullName evidence="10">6975_t:CDS:1</fullName>
    </submittedName>
</protein>
<reference evidence="10" key="1">
    <citation type="submission" date="2021-06" db="EMBL/GenBank/DDBJ databases">
        <authorList>
            <person name="Kallberg Y."/>
            <person name="Tangrot J."/>
            <person name="Rosling A."/>
        </authorList>
    </citation>
    <scope>NUCLEOTIDE SEQUENCE</scope>
    <source>
        <strain evidence="10">FL130A</strain>
    </source>
</reference>
<keyword evidence="4" id="KW-0809">Transit peptide</keyword>
<keyword evidence="7" id="KW-0472">Membrane</keyword>
<evidence type="ECO:0000256" key="7">
    <source>
        <dbReference type="ARBA" id="ARBA00023136"/>
    </source>
</evidence>
<organism evidence="10 11">
    <name type="scientific">Ambispora leptoticha</name>
    <dbReference type="NCBI Taxonomy" id="144679"/>
    <lineage>
        <taxon>Eukaryota</taxon>
        <taxon>Fungi</taxon>
        <taxon>Fungi incertae sedis</taxon>
        <taxon>Mucoromycota</taxon>
        <taxon>Glomeromycotina</taxon>
        <taxon>Glomeromycetes</taxon>
        <taxon>Archaeosporales</taxon>
        <taxon>Ambisporaceae</taxon>
        <taxon>Ambispora</taxon>
    </lineage>
</organism>
<accession>A0A9N8VRS5</accession>
<evidence type="ECO:0000256" key="8">
    <source>
        <dbReference type="ARBA" id="ARBA00038077"/>
    </source>
</evidence>
<evidence type="ECO:0000313" key="10">
    <source>
        <dbReference type="EMBL" id="CAG8459121.1"/>
    </source>
</evidence>
<comment type="similarity">
    <text evidence="8">Belongs to the PET100 family.</text>
</comment>
<dbReference type="Pfam" id="PF09803">
    <property type="entry name" value="Pet100"/>
    <property type="match status" value="1"/>
</dbReference>
<name>A0A9N8VRS5_9GLOM</name>